<dbReference type="Pfam" id="PF13519">
    <property type="entry name" value="VWA_2"/>
    <property type="match status" value="1"/>
</dbReference>
<dbReference type="Gene3D" id="3.40.50.410">
    <property type="entry name" value="von Willebrand factor, type A domain"/>
    <property type="match status" value="1"/>
</dbReference>
<evidence type="ECO:0000256" key="2">
    <source>
        <dbReference type="SAM" id="Phobius"/>
    </source>
</evidence>
<gene>
    <name evidence="5" type="ORF">ENS64_17730</name>
</gene>
<protein>
    <submittedName>
        <fullName evidence="5">VWA domain-containing protein</fullName>
    </submittedName>
</protein>
<dbReference type="EMBL" id="DSVQ01000019">
    <property type="protein sequence ID" value="HGT41090.1"/>
    <property type="molecule type" value="Genomic_DNA"/>
</dbReference>
<name>A0A7C4QXS0_9PLAN</name>
<dbReference type="PANTHER" id="PTHR37464">
    <property type="entry name" value="BLL2463 PROTEIN"/>
    <property type="match status" value="1"/>
</dbReference>
<comment type="caution">
    <text evidence="5">The sequence shown here is derived from an EMBL/GenBank/DDBJ whole genome shotgun (WGS) entry which is preliminary data.</text>
</comment>
<dbReference type="PANTHER" id="PTHR37464:SF1">
    <property type="entry name" value="BLL2463 PROTEIN"/>
    <property type="match status" value="1"/>
</dbReference>
<feature type="transmembrane region" description="Helical" evidence="2">
    <location>
        <begin position="164"/>
        <end position="186"/>
    </location>
</feature>
<dbReference type="SUPFAM" id="SSF52317">
    <property type="entry name" value="Class I glutamine amidotransferase-like"/>
    <property type="match status" value="1"/>
</dbReference>
<dbReference type="InterPro" id="IPR029062">
    <property type="entry name" value="Class_I_gatase-like"/>
</dbReference>
<feature type="transmembrane region" description="Helical" evidence="2">
    <location>
        <begin position="105"/>
        <end position="133"/>
    </location>
</feature>
<dbReference type="InterPro" id="IPR024163">
    <property type="entry name" value="Aerotolerance_reg_N"/>
</dbReference>
<keyword evidence="2" id="KW-0472">Membrane</keyword>
<organism evidence="5">
    <name type="scientific">Schlesneria paludicola</name>
    <dbReference type="NCBI Taxonomy" id="360056"/>
    <lineage>
        <taxon>Bacteria</taxon>
        <taxon>Pseudomonadati</taxon>
        <taxon>Planctomycetota</taxon>
        <taxon>Planctomycetia</taxon>
        <taxon>Planctomycetales</taxon>
        <taxon>Planctomycetaceae</taxon>
        <taxon>Schlesneria</taxon>
    </lineage>
</organism>
<keyword evidence="2" id="KW-1133">Transmembrane helix</keyword>
<keyword evidence="2" id="KW-0812">Transmembrane</keyword>
<dbReference type="AlphaFoldDB" id="A0A7C4QXS0"/>
<evidence type="ECO:0000259" key="3">
    <source>
        <dbReference type="Pfam" id="PF07584"/>
    </source>
</evidence>
<proteinExistence type="predicted"/>
<sequence>MQPRRTPPGKTLPTHGREPGASRGENKTRAFCARLSRVADGRGMVTNCCRGRAFGLRTEAELEVRTAEKQRPEHPSAAAAVGIEQFVVENCFAVRGGNGGLMTPWVLAVGFAAPWLLWGLLFAAAPVIIHLLFRRRHRETRWAAMQFLAAAVRQQQRWMRLEEWLLMAMRAAILLLAALALAGPVWSLPELHSGRVPVQRIVVLDASLSTQLQWDGQSCWERAREAALRLLESARPGDTWQLVRLAGSPPFVLVAEPTVRVAPVLEELRSLTPTEERAAVIPALEAVHGLLAAAPSQLRKEVYIFTDSQRTNWRPVAEAERQAIRTGLQGVAERAKLVWWEVSGPRDNTAVTDLQILDDYLFVGDALQTTATVKRFGTEPVAGHRLDWFVNGRLTASQTVDLAPGEERSQTFRTTITAPDELRVEVRLAADALPADDRRFAVAVVRSVVKVLLVDGRPSGVPYENATDLLRVALSPAVSGPRSPGEPPRRIQPRVISDGELLSTRLDDYEVVFLCDVPLLTERDAEVLRQYIVQGGAVVVCLGPQVRAAAYNHAAWRDGQDWLPARLQDVMGDPRRRERTFAFLGGEFEHPILSPYRGNPNTGFELTQTFAYYRCQPAPQRSRVVLRFDTEDPAMVEAPYRRGRVVLVTTAVDRSWGTWAVWGHSFVPIMHETVKYLVSFEAQSRQGVVGEPIVASSSTTGVESLVLRRPHDKTETIRMTLADGLPTWEYAGTHQAGFYGLELPGAAPQVKWYARNVDPRESDPAPVAPAELKDDFLAGLDVAFDVPEEQSRDIAARALTDESGSTAGRWLLAAALVFLIGEPFFGWNRQLGLAAICGLTLAALAGLWGGAWAAIAVVLGEAAAAGWWFRRQRWPASE</sequence>
<dbReference type="Gene3D" id="3.40.50.880">
    <property type="match status" value="1"/>
</dbReference>
<evidence type="ECO:0000259" key="4">
    <source>
        <dbReference type="Pfam" id="PF13519"/>
    </source>
</evidence>
<dbReference type="InterPro" id="IPR013783">
    <property type="entry name" value="Ig-like_fold"/>
</dbReference>
<feature type="domain" description="VWFA" evidence="4">
    <location>
        <begin position="201"/>
        <end position="308"/>
    </location>
</feature>
<dbReference type="NCBIfam" id="TIGR02226">
    <property type="entry name" value="two_anch"/>
    <property type="match status" value="1"/>
</dbReference>
<feature type="transmembrane region" description="Helical" evidence="2">
    <location>
        <begin position="839"/>
        <end position="869"/>
    </location>
</feature>
<reference evidence="5" key="1">
    <citation type="journal article" date="2020" name="mSystems">
        <title>Genome- and Community-Level Interaction Insights into Carbon Utilization and Element Cycling Functions of Hydrothermarchaeota in Hydrothermal Sediment.</title>
        <authorList>
            <person name="Zhou Z."/>
            <person name="Liu Y."/>
            <person name="Xu W."/>
            <person name="Pan J."/>
            <person name="Luo Z.H."/>
            <person name="Li M."/>
        </authorList>
    </citation>
    <scope>NUCLEOTIDE SEQUENCE [LARGE SCALE GENOMIC DNA]</scope>
    <source>
        <strain evidence="5">SpSt-508</strain>
    </source>
</reference>
<evidence type="ECO:0000313" key="5">
    <source>
        <dbReference type="EMBL" id="HGT41090.1"/>
    </source>
</evidence>
<feature type="region of interest" description="Disordered" evidence="1">
    <location>
        <begin position="1"/>
        <end position="26"/>
    </location>
</feature>
<dbReference type="InterPro" id="IPR011933">
    <property type="entry name" value="Double_TM_dom"/>
</dbReference>
<accession>A0A7C4QXS0</accession>
<dbReference type="Pfam" id="PF07584">
    <property type="entry name" value="BatA"/>
    <property type="match status" value="1"/>
</dbReference>
<feature type="compositionally biased region" description="Basic and acidic residues" evidence="1">
    <location>
        <begin position="15"/>
        <end position="26"/>
    </location>
</feature>
<evidence type="ECO:0000256" key="1">
    <source>
        <dbReference type="SAM" id="MobiDB-lite"/>
    </source>
</evidence>
<feature type="transmembrane region" description="Helical" evidence="2">
    <location>
        <begin position="807"/>
        <end position="827"/>
    </location>
</feature>
<dbReference type="Gene3D" id="2.60.40.10">
    <property type="entry name" value="Immunoglobulins"/>
    <property type="match status" value="1"/>
</dbReference>
<dbReference type="InterPro" id="IPR036465">
    <property type="entry name" value="vWFA_dom_sf"/>
</dbReference>
<dbReference type="SUPFAM" id="SSF53300">
    <property type="entry name" value="vWA-like"/>
    <property type="match status" value="1"/>
</dbReference>
<dbReference type="InterPro" id="IPR002035">
    <property type="entry name" value="VWF_A"/>
</dbReference>
<feature type="domain" description="Aerotolerance regulator N-terminal" evidence="3">
    <location>
        <begin position="110"/>
        <end position="184"/>
    </location>
</feature>